<comment type="subcellular location">
    <subcellularLocation>
        <location evidence="1">Cell membrane</location>
        <topology evidence="1">Multi-pass membrane protein</topology>
    </subcellularLocation>
</comment>
<organism evidence="8 9">
    <name type="scientific">Oenococcus kitaharae DSM 17330</name>
    <dbReference type="NCBI Taxonomy" id="1045004"/>
    <lineage>
        <taxon>Bacteria</taxon>
        <taxon>Bacillati</taxon>
        <taxon>Bacillota</taxon>
        <taxon>Bacilli</taxon>
        <taxon>Lactobacillales</taxon>
        <taxon>Lactobacillaceae</taxon>
        <taxon>Oenococcus</taxon>
    </lineage>
</organism>
<protein>
    <recommendedName>
        <fullName evidence="7">ABC-2 type transporter transmembrane domain-containing protein</fullName>
    </recommendedName>
</protein>
<dbReference type="STRING" id="336988.NT96_03645"/>
<dbReference type="InterPro" id="IPR013525">
    <property type="entry name" value="ABC2_TM"/>
</dbReference>
<dbReference type="EMBL" id="AFVZ01000001">
    <property type="protein sequence ID" value="EHN58216.1"/>
    <property type="molecule type" value="Genomic_DNA"/>
</dbReference>
<comment type="caution">
    <text evidence="8">The sequence shown here is derived from an EMBL/GenBank/DDBJ whole genome shotgun (WGS) entry which is preliminary data.</text>
</comment>
<dbReference type="eggNOG" id="COG1668">
    <property type="taxonomic scope" value="Bacteria"/>
</dbReference>
<keyword evidence="4 6" id="KW-1133">Transmembrane helix</keyword>
<feature type="transmembrane region" description="Helical" evidence="6">
    <location>
        <begin position="20"/>
        <end position="42"/>
    </location>
</feature>
<accession>G9WEP3</accession>
<evidence type="ECO:0000256" key="5">
    <source>
        <dbReference type="ARBA" id="ARBA00023136"/>
    </source>
</evidence>
<evidence type="ECO:0000256" key="6">
    <source>
        <dbReference type="SAM" id="Phobius"/>
    </source>
</evidence>
<keyword evidence="2" id="KW-1003">Cell membrane</keyword>
<feature type="transmembrane region" description="Helical" evidence="6">
    <location>
        <begin position="275"/>
        <end position="301"/>
    </location>
</feature>
<name>G9WEP3_9LACO</name>
<evidence type="ECO:0000313" key="8">
    <source>
        <dbReference type="EMBL" id="EHN58216.1"/>
    </source>
</evidence>
<evidence type="ECO:0000313" key="9">
    <source>
        <dbReference type="Proteomes" id="UP000004959"/>
    </source>
</evidence>
<evidence type="ECO:0000259" key="7">
    <source>
        <dbReference type="Pfam" id="PF12698"/>
    </source>
</evidence>
<dbReference type="PATRIC" id="fig|1045004.4.peg.88"/>
<feature type="transmembrane region" description="Helical" evidence="6">
    <location>
        <begin position="229"/>
        <end position="254"/>
    </location>
</feature>
<dbReference type="HOGENOM" id="CLU_046841_1_1_9"/>
<keyword evidence="3 6" id="KW-0812">Transmembrane</keyword>
<feature type="transmembrane region" description="Helical" evidence="6">
    <location>
        <begin position="178"/>
        <end position="198"/>
    </location>
</feature>
<dbReference type="RefSeq" id="WP_007744329.1">
    <property type="nucleotide sequence ID" value="NZ_CM001398.1"/>
</dbReference>
<dbReference type="GO" id="GO:0005886">
    <property type="term" value="C:plasma membrane"/>
    <property type="evidence" value="ECO:0007669"/>
    <property type="project" value="UniProtKB-SubCell"/>
</dbReference>
<dbReference type="PANTHER" id="PTHR30294:SF29">
    <property type="entry name" value="MULTIDRUG ABC TRANSPORTER PERMEASE YBHS-RELATED"/>
    <property type="match status" value="1"/>
</dbReference>
<evidence type="ECO:0000256" key="4">
    <source>
        <dbReference type="ARBA" id="ARBA00022989"/>
    </source>
</evidence>
<dbReference type="OrthoDB" id="9768837at2"/>
<keyword evidence="5 6" id="KW-0472">Membrane</keyword>
<proteinExistence type="predicted"/>
<dbReference type="Proteomes" id="UP000004959">
    <property type="component" value="Chromosome"/>
</dbReference>
<feature type="domain" description="ABC-2 type transporter transmembrane" evidence="7">
    <location>
        <begin position="22"/>
        <end position="379"/>
    </location>
</feature>
<feature type="transmembrane region" description="Helical" evidence="6">
    <location>
        <begin position="313"/>
        <end position="332"/>
    </location>
</feature>
<dbReference type="Pfam" id="PF12698">
    <property type="entry name" value="ABC2_membrane_3"/>
    <property type="match status" value="1"/>
</dbReference>
<evidence type="ECO:0000256" key="2">
    <source>
        <dbReference type="ARBA" id="ARBA00022475"/>
    </source>
</evidence>
<evidence type="ECO:0000256" key="1">
    <source>
        <dbReference type="ARBA" id="ARBA00004651"/>
    </source>
</evidence>
<reference evidence="8 9" key="1">
    <citation type="journal article" date="2012" name="PLoS ONE">
        <title>Functional divergence in the genus oenococcus as predicted by genome sequencing of the newly-described species, Oenococcus kitaharae.</title>
        <authorList>
            <person name="Borneman A.R."/>
            <person name="McCarthy J.M."/>
            <person name="Chambers P.J."/>
            <person name="Bartowsky E.J."/>
        </authorList>
    </citation>
    <scope>NUCLEOTIDE SEQUENCE [LARGE SCALE GENOMIC DNA]</scope>
    <source>
        <strain evidence="9">DSM17330</strain>
    </source>
</reference>
<sequence>MNKTWIVAKHVFLKNLKSPAYYWMLLSPFIFILVGIGIAALVTNSISDNKPSLGVVANRQQVQAIRASLKGQADVRRQDTAAQARKSLSKEHIDAYLTVSSDYAKATLVSNNKSDATIDADTVRQAITNLKVQSAISSLNLTAEQVSSLSSPAVINSRYVSVTNGGTSNDNTNRGVRYAFAQFALVAIFIFLTVYVQMTGSEVGTEKGSRILDSILAAVPARQHFAGKVIAIVSLFIFQLIFYAILAVIAVMLAGPFGYARFLNLIDWSQLGSGYIISTSLITIGAIVIYIILAAVFASMVSRQEDVPQSTSTVMWVAIVPYFLGYAALAAANTPIFKIISFVPFFSQSVMPVRMSVGSATTLDGLVAFGLEVITIAIMLRFASGIYARNALNYDDGKPLAKLLRAFKKRRV</sequence>
<dbReference type="PANTHER" id="PTHR30294">
    <property type="entry name" value="MEMBRANE COMPONENT OF ABC TRANSPORTER YHHJ-RELATED"/>
    <property type="match status" value="1"/>
</dbReference>
<feature type="transmembrane region" description="Helical" evidence="6">
    <location>
        <begin position="363"/>
        <end position="383"/>
    </location>
</feature>
<gene>
    <name evidence="8" type="ORF">OKIT_0087</name>
</gene>
<evidence type="ECO:0000256" key="3">
    <source>
        <dbReference type="ARBA" id="ARBA00022692"/>
    </source>
</evidence>
<dbReference type="AlphaFoldDB" id="G9WEP3"/>
<keyword evidence="9" id="KW-1185">Reference proteome</keyword>
<dbReference type="InterPro" id="IPR051449">
    <property type="entry name" value="ABC-2_transporter_component"/>
</dbReference>
<dbReference type="GO" id="GO:0140359">
    <property type="term" value="F:ABC-type transporter activity"/>
    <property type="evidence" value="ECO:0007669"/>
    <property type="project" value="InterPro"/>
</dbReference>